<dbReference type="AlphaFoldDB" id="A0AAN7UMU4"/>
<organism evidence="1 2">
    <name type="scientific">Xylaria bambusicola</name>
    <dbReference type="NCBI Taxonomy" id="326684"/>
    <lineage>
        <taxon>Eukaryota</taxon>
        <taxon>Fungi</taxon>
        <taxon>Dikarya</taxon>
        <taxon>Ascomycota</taxon>
        <taxon>Pezizomycotina</taxon>
        <taxon>Sordariomycetes</taxon>
        <taxon>Xylariomycetidae</taxon>
        <taxon>Xylariales</taxon>
        <taxon>Xylariaceae</taxon>
        <taxon>Xylaria</taxon>
    </lineage>
</organism>
<name>A0AAN7UMU4_9PEZI</name>
<protein>
    <recommendedName>
        <fullName evidence="3">SprT-like domain-containing protein</fullName>
    </recommendedName>
</protein>
<reference evidence="1 2" key="1">
    <citation type="submission" date="2023-10" db="EMBL/GenBank/DDBJ databases">
        <title>Draft genome sequence of Xylaria bambusicola isolate GMP-LS, the root and basal stem rot pathogen of sugarcane in Indonesia.</title>
        <authorList>
            <person name="Selvaraj P."/>
            <person name="Muralishankar V."/>
            <person name="Muruganantham S."/>
            <person name="Sp S."/>
            <person name="Haryani S."/>
            <person name="Lau K.J.X."/>
            <person name="Naqvi N.I."/>
        </authorList>
    </citation>
    <scope>NUCLEOTIDE SEQUENCE [LARGE SCALE GENOMIC DNA]</scope>
    <source>
        <strain evidence="1">GMP-LS</strain>
    </source>
</reference>
<dbReference type="EMBL" id="JAWHQM010000057">
    <property type="protein sequence ID" value="KAK5635710.1"/>
    <property type="molecule type" value="Genomic_DNA"/>
</dbReference>
<accession>A0AAN7UMU4</accession>
<comment type="caution">
    <text evidence="1">The sequence shown here is derived from an EMBL/GenBank/DDBJ whole genome shotgun (WGS) entry which is preliminary data.</text>
</comment>
<gene>
    <name evidence="1" type="ORF">RRF57_011422</name>
</gene>
<sequence length="274" mass="31001">MAARYPGSEQLKYPILQFMIIADKIFFFETLTRKVKTKQGQQPAVTLKVEDKTYSDIGGGDYGFEITDSHTAIIGFWEEYNLTLIVLLRGEIKGQGICRLPIESVLHTILHECIHAFIWFFADNDHPKHEERIGQKGEHGSIFREILRVIGERVEELTNSPGFKEVRDHCPWVETGRNPNTFRNPGGSPGFSPGFVPASHLTALKQALFLVHLLDSPLLAPFLLVHFPRVGIHQAEVLHSVFLQGPSHPREPFLLLAFPASRFPSWLFSTPQVI</sequence>
<evidence type="ECO:0000313" key="2">
    <source>
        <dbReference type="Proteomes" id="UP001305414"/>
    </source>
</evidence>
<evidence type="ECO:0008006" key="3">
    <source>
        <dbReference type="Google" id="ProtNLM"/>
    </source>
</evidence>
<proteinExistence type="predicted"/>
<evidence type="ECO:0000313" key="1">
    <source>
        <dbReference type="EMBL" id="KAK5635710.1"/>
    </source>
</evidence>
<keyword evidence="2" id="KW-1185">Reference proteome</keyword>
<dbReference type="Proteomes" id="UP001305414">
    <property type="component" value="Unassembled WGS sequence"/>
</dbReference>